<reference evidence="1" key="1">
    <citation type="submission" date="2023-08" db="EMBL/GenBank/DDBJ databases">
        <authorList>
            <person name="Alioto T."/>
            <person name="Alioto T."/>
            <person name="Gomez Garrido J."/>
        </authorList>
    </citation>
    <scope>NUCLEOTIDE SEQUENCE</scope>
</reference>
<evidence type="ECO:0000313" key="1">
    <source>
        <dbReference type="EMBL" id="CAI9732811.1"/>
    </source>
</evidence>
<proteinExistence type="predicted"/>
<sequence length="180" mass="20453">MSIRKLDGERNTKEILNIIESGDDTEYFIEEIYNADELQLVLHPPNHSNDSDKDDASIACRKSLANLCDIGRGILAEKGEIRAYCKAGVEVLDVEKEVTPSSSKKRYSRAKESLCKWNNKPLKQSSAKYNCDSSVTEPSITTKFRDKFEPTDVFKECFSKDIMNRICKETIKYAVQKGEL</sequence>
<dbReference type="EMBL" id="OX597827">
    <property type="protein sequence ID" value="CAI9732811.1"/>
    <property type="molecule type" value="Genomic_DNA"/>
</dbReference>
<dbReference type="AlphaFoldDB" id="A0AA36BE85"/>
<organism evidence="1 2">
    <name type="scientific">Octopus vulgaris</name>
    <name type="common">Common octopus</name>
    <dbReference type="NCBI Taxonomy" id="6645"/>
    <lineage>
        <taxon>Eukaryota</taxon>
        <taxon>Metazoa</taxon>
        <taxon>Spiralia</taxon>
        <taxon>Lophotrochozoa</taxon>
        <taxon>Mollusca</taxon>
        <taxon>Cephalopoda</taxon>
        <taxon>Coleoidea</taxon>
        <taxon>Octopodiformes</taxon>
        <taxon>Octopoda</taxon>
        <taxon>Incirrata</taxon>
        <taxon>Octopodidae</taxon>
        <taxon>Octopus</taxon>
    </lineage>
</organism>
<protein>
    <submittedName>
        <fullName evidence="1">Uncharacterized protein</fullName>
    </submittedName>
</protein>
<evidence type="ECO:0000313" key="2">
    <source>
        <dbReference type="Proteomes" id="UP001162480"/>
    </source>
</evidence>
<dbReference type="Proteomes" id="UP001162480">
    <property type="component" value="Chromosome 14"/>
</dbReference>
<keyword evidence="2" id="KW-1185">Reference proteome</keyword>
<name>A0AA36BE85_OCTVU</name>
<gene>
    <name evidence="1" type="ORF">OCTVUL_1B020011</name>
</gene>
<accession>A0AA36BE85</accession>